<name>A0AA36I7H7_9DINO</name>
<dbReference type="GO" id="GO:0001522">
    <property type="term" value="P:pseudouridine synthesis"/>
    <property type="evidence" value="ECO:0007669"/>
    <property type="project" value="InterPro"/>
</dbReference>
<evidence type="ECO:0000256" key="4">
    <source>
        <dbReference type="SAM" id="MobiDB-lite"/>
    </source>
</evidence>
<feature type="compositionally biased region" description="Acidic residues" evidence="4">
    <location>
        <begin position="106"/>
        <end position="115"/>
    </location>
</feature>
<dbReference type="GO" id="GO:0009982">
    <property type="term" value="F:pseudouridine synthase activity"/>
    <property type="evidence" value="ECO:0007669"/>
    <property type="project" value="InterPro"/>
</dbReference>
<dbReference type="GO" id="GO:0003723">
    <property type="term" value="F:RNA binding"/>
    <property type="evidence" value="ECO:0007669"/>
    <property type="project" value="UniProtKB-KW"/>
</dbReference>
<dbReference type="Pfam" id="PF01479">
    <property type="entry name" value="S4"/>
    <property type="match status" value="1"/>
</dbReference>
<accession>A0AA36I7H7</accession>
<feature type="domain" description="RNA-binding S4" evidence="5">
    <location>
        <begin position="215"/>
        <end position="278"/>
    </location>
</feature>
<dbReference type="GO" id="GO:0006364">
    <property type="term" value="P:rRNA processing"/>
    <property type="evidence" value="ECO:0007669"/>
    <property type="project" value="UniProtKB-ARBA"/>
</dbReference>
<dbReference type="Proteomes" id="UP001178507">
    <property type="component" value="Unassembled WGS sequence"/>
</dbReference>
<dbReference type="InterPro" id="IPR000748">
    <property type="entry name" value="PsdUridine_synth_RsuA/RluB/E/F"/>
</dbReference>
<dbReference type="Gene3D" id="3.30.70.580">
    <property type="entry name" value="Pseudouridine synthase I, catalytic domain, N-terminal subdomain"/>
    <property type="match status" value="1"/>
</dbReference>
<feature type="compositionally biased region" description="Basic and acidic residues" evidence="4">
    <location>
        <begin position="134"/>
        <end position="152"/>
    </location>
</feature>
<evidence type="ECO:0000259" key="5">
    <source>
        <dbReference type="SMART" id="SM00363"/>
    </source>
</evidence>
<sequence>MALSAPVPSLGSRGPILRLEGPVAHPSQPSRPSRTLTSSAGASVLGVLGLASRARSTRCKAQLAARRRRQSTDPLEHLTPRAEDIEPGERLFRQIYKPSMRKADFPEGEEEEQEEPSPRKTKRRGKAAWLAANQKEKEDPAYGKRWQLDPARRGPKNKPWAVGEVVDEVQDIDQRASKYRTMYKRPRFSWKEVEKDDLRTSALRGDMSAIGDDEVWLAKFLSHSGACSRRRVKELVLQGRITVNGEVIQDPVMKVDPKKDTVTLDGKVHKPRTLDELVWIMLYKPKDVLTTLQDPAGRKTIADLVPFAQSRRLVPVGRLERNSTGIVLLTNDYEWHTILAHPRYEMPKRYRVTVFNGAPNVQKLQALQRGLHLPDEARPCLPLEELEVVEHDRKMEMAALTFVMKEGKYRQILRMFEFLGHPIRAVKRTRIGLVGLDKELKAGQYRMLTPKEIRRLKGSTILKKPGGDPLARAKKMKKVFGGDSDFKDFKDSDFDELESESRPSRRGGRGARGAPSRRKARDAEPQEATLESLQGLALDSESEAEDGGDWEASWIQQLDEMTSKR</sequence>
<evidence type="ECO:0000313" key="7">
    <source>
        <dbReference type="Proteomes" id="UP001178507"/>
    </source>
</evidence>
<evidence type="ECO:0000256" key="3">
    <source>
        <dbReference type="PROSITE-ProRule" id="PRU00182"/>
    </source>
</evidence>
<comment type="similarity">
    <text evidence="1">Belongs to the pseudouridine synthase RsuA family.</text>
</comment>
<dbReference type="InterPro" id="IPR042092">
    <property type="entry name" value="PsdUridine_s_RsuA/RluB/E/F_cat"/>
</dbReference>
<protein>
    <recommendedName>
        <fullName evidence="5">RNA-binding S4 domain-containing protein</fullName>
    </recommendedName>
</protein>
<dbReference type="Gene3D" id="3.30.70.1560">
    <property type="entry name" value="Alpha-L RNA-binding motif"/>
    <property type="match status" value="1"/>
</dbReference>
<keyword evidence="2" id="KW-0413">Isomerase</keyword>
<evidence type="ECO:0000313" key="6">
    <source>
        <dbReference type="EMBL" id="CAJ1382419.1"/>
    </source>
</evidence>
<feature type="region of interest" description="Disordered" evidence="4">
    <location>
        <begin position="493"/>
        <end position="552"/>
    </location>
</feature>
<dbReference type="InterPro" id="IPR036986">
    <property type="entry name" value="S4_RNA-bd_sf"/>
</dbReference>
<dbReference type="AlphaFoldDB" id="A0AA36I7H7"/>
<proteinExistence type="inferred from homology"/>
<keyword evidence="7" id="KW-1185">Reference proteome</keyword>
<feature type="compositionally biased region" description="Polar residues" evidence="4">
    <location>
        <begin position="27"/>
        <end position="41"/>
    </location>
</feature>
<dbReference type="InterPro" id="IPR050343">
    <property type="entry name" value="RsuA_PseudoU_synthase"/>
</dbReference>
<dbReference type="SUPFAM" id="SSF55120">
    <property type="entry name" value="Pseudouridine synthase"/>
    <property type="match status" value="1"/>
</dbReference>
<dbReference type="Gene3D" id="3.10.290.10">
    <property type="entry name" value="RNA-binding S4 domain"/>
    <property type="match status" value="1"/>
</dbReference>
<dbReference type="SMART" id="SM00363">
    <property type="entry name" value="S4"/>
    <property type="match status" value="1"/>
</dbReference>
<evidence type="ECO:0000256" key="2">
    <source>
        <dbReference type="ARBA" id="ARBA00023235"/>
    </source>
</evidence>
<dbReference type="SUPFAM" id="SSF55174">
    <property type="entry name" value="Alpha-L RNA-binding motif"/>
    <property type="match status" value="1"/>
</dbReference>
<feature type="compositionally biased region" description="Acidic residues" evidence="4">
    <location>
        <begin position="540"/>
        <end position="549"/>
    </location>
</feature>
<dbReference type="InterPro" id="IPR006145">
    <property type="entry name" value="PsdUridine_synth_RsuA/RluA"/>
</dbReference>
<reference evidence="6" key="1">
    <citation type="submission" date="2023-08" db="EMBL/GenBank/DDBJ databases">
        <authorList>
            <person name="Chen Y."/>
            <person name="Shah S."/>
            <person name="Dougan E. K."/>
            <person name="Thang M."/>
            <person name="Chan C."/>
        </authorList>
    </citation>
    <scope>NUCLEOTIDE SEQUENCE</scope>
</reference>
<dbReference type="PANTHER" id="PTHR47683:SF2">
    <property type="entry name" value="RNA-BINDING S4 DOMAIN-CONTAINING PROTEIN"/>
    <property type="match status" value="1"/>
</dbReference>
<comment type="caution">
    <text evidence="6">The sequence shown here is derived from an EMBL/GenBank/DDBJ whole genome shotgun (WGS) entry which is preliminary data.</text>
</comment>
<dbReference type="InterPro" id="IPR002942">
    <property type="entry name" value="S4_RNA-bd"/>
</dbReference>
<dbReference type="Pfam" id="PF00849">
    <property type="entry name" value="PseudoU_synth_2"/>
    <property type="match status" value="1"/>
</dbReference>
<gene>
    <name evidence="6" type="ORF">EVOR1521_LOCUS9794</name>
</gene>
<feature type="region of interest" description="Disordered" evidence="4">
    <location>
        <begin position="1"/>
        <end position="41"/>
    </location>
</feature>
<feature type="region of interest" description="Disordered" evidence="4">
    <location>
        <begin position="61"/>
        <end position="158"/>
    </location>
</feature>
<keyword evidence="3" id="KW-0694">RNA-binding</keyword>
<dbReference type="FunFam" id="3.10.290.10:FF:000003">
    <property type="entry name" value="Pseudouridine synthase"/>
    <property type="match status" value="1"/>
</dbReference>
<dbReference type="NCBIfam" id="TIGR00093">
    <property type="entry name" value="pseudouridine synthase"/>
    <property type="match status" value="1"/>
</dbReference>
<organism evidence="6 7">
    <name type="scientific">Effrenium voratum</name>
    <dbReference type="NCBI Taxonomy" id="2562239"/>
    <lineage>
        <taxon>Eukaryota</taxon>
        <taxon>Sar</taxon>
        <taxon>Alveolata</taxon>
        <taxon>Dinophyceae</taxon>
        <taxon>Suessiales</taxon>
        <taxon>Symbiodiniaceae</taxon>
        <taxon>Effrenium</taxon>
    </lineage>
</organism>
<dbReference type="InterPro" id="IPR020094">
    <property type="entry name" value="TruA/RsuA/RluB/E/F_N"/>
</dbReference>
<evidence type="ECO:0000256" key="1">
    <source>
        <dbReference type="ARBA" id="ARBA00008348"/>
    </source>
</evidence>
<dbReference type="PROSITE" id="PS50889">
    <property type="entry name" value="S4"/>
    <property type="match status" value="1"/>
</dbReference>
<dbReference type="EMBL" id="CAUJNA010000902">
    <property type="protein sequence ID" value="CAJ1382419.1"/>
    <property type="molecule type" value="Genomic_DNA"/>
</dbReference>
<feature type="compositionally biased region" description="Basic and acidic residues" evidence="4">
    <location>
        <begin position="70"/>
        <end position="92"/>
    </location>
</feature>
<dbReference type="PANTHER" id="PTHR47683">
    <property type="entry name" value="PSEUDOURIDINE SYNTHASE FAMILY PROTEIN-RELATED"/>
    <property type="match status" value="1"/>
</dbReference>
<dbReference type="CDD" id="cd00165">
    <property type="entry name" value="S4"/>
    <property type="match status" value="1"/>
</dbReference>
<dbReference type="InterPro" id="IPR020103">
    <property type="entry name" value="PsdUridine_synth_cat_dom_sf"/>
</dbReference>
<feature type="compositionally biased region" description="Basic residues" evidence="4">
    <location>
        <begin position="504"/>
        <end position="520"/>
    </location>
</feature>